<reference evidence="12 13" key="1">
    <citation type="journal article" date="2018" name="Sci. Rep.">
        <title>Raphidocelis subcapitata (=Pseudokirchneriella subcapitata) provides an insight into genome evolution and environmental adaptations in the Sphaeropleales.</title>
        <authorList>
            <person name="Suzuki S."/>
            <person name="Yamaguchi H."/>
            <person name="Nakajima N."/>
            <person name="Kawachi M."/>
        </authorList>
    </citation>
    <scope>NUCLEOTIDE SEQUENCE [LARGE SCALE GENOMIC DNA]</scope>
    <source>
        <strain evidence="12 13">NIES-35</strain>
    </source>
</reference>
<dbReference type="FunCoup" id="A0A2V0P5I0">
    <property type="interactions" value="2043"/>
</dbReference>
<dbReference type="OrthoDB" id="2516at2759"/>
<feature type="binding site" evidence="9">
    <location>
        <position position="247"/>
    </location>
    <ligand>
        <name>S-adenosyl-L-methionine</name>
        <dbReference type="ChEBI" id="CHEBI:59789"/>
    </ligand>
</feature>
<comment type="similarity">
    <text evidence="3">Belongs to the diphthine synthase family.</text>
</comment>
<dbReference type="PANTHER" id="PTHR10882:SF0">
    <property type="entry name" value="DIPHTHINE METHYL ESTER SYNTHASE"/>
    <property type="match status" value="1"/>
</dbReference>
<evidence type="ECO:0000256" key="3">
    <source>
        <dbReference type="ARBA" id="ARBA00006729"/>
    </source>
</evidence>
<comment type="catalytic activity">
    <reaction evidence="8">
        <text>2-[(3S)-amino-3-carboxypropyl]-L-histidyl-[translation elongation factor 2] + 4 S-adenosyl-L-methionine = diphthine methyl ester-[translation elongation factor 2] + 4 S-adenosyl-L-homocysteine + 3 H(+)</text>
        <dbReference type="Rhea" id="RHEA:42652"/>
        <dbReference type="Rhea" id="RHEA-COMP:9749"/>
        <dbReference type="Rhea" id="RHEA-COMP:10173"/>
        <dbReference type="ChEBI" id="CHEBI:15378"/>
        <dbReference type="ChEBI" id="CHEBI:57856"/>
        <dbReference type="ChEBI" id="CHEBI:59789"/>
        <dbReference type="ChEBI" id="CHEBI:73995"/>
        <dbReference type="ChEBI" id="CHEBI:79005"/>
        <dbReference type="EC" id="2.1.1.314"/>
    </reaction>
</comment>
<evidence type="ECO:0000313" key="12">
    <source>
        <dbReference type="EMBL" id="GBF93120.1"/>
    </source>
</evidence>
<dbReference type="STRING" id="307507.A0A2V0P5I0"/>
<dbReference type="CDD" id="cd11647">
    <property type="entry name" value="DHP5_DphB"/>
    <property type="match status" value="1"/>
</dbReference>
<sequence length="302" mass="32211">MVLYLIGLGLYDERDITLRGLDAVRRCARVYLEAYTSILLCDKARLEALYGKEVVVADREMVENDADLILEGADDLDVAFLVVGDPFGATTHTDLQLRARERGVPVEVIHNASVMNAVGACGLQLYRYGEAVSIVFFTDTWRPDSFYDRIAANRKLGLHTLCLLDIKVKEPNLEALCRGKTIYEPPRYMSIQTAVEQLLEVEQSRGDGAYGPDTLAVGVARLGAPDQRMVAGPMRQLLDVDFGPPLHCLIIAGSVHAIEEEMLAHYRFGAPGAEAGAGGGGGGGGSTAAALAVGGGGGGDSS</sequence>
<dbReference type="GO" id="GO:0141133">
    <property type="term" value="F:diphthine methyl ester synthase activity"/>
    <property type="evidence" value="ECO:0007669"/>
    <property type="project" value="UniProtKB-EC"/>
</dbReference>
<evidence type="ECO:0000256" key="4">
    <source>
        <dbReference type="ARBA" id="ARBA00011927"/>
    </source>
</evidence>
<keyword evidence="5" id="KW-0489">Methyltransferase</keyword>
<keyword evidence="13" id="KW-1185">Reference proteome</keyword>
<dbReference type="AlphaFoldDB" id="A0A2V0P5I0"/>
<evidence type="ECO:0000256" key="5">
    <source>
        <dbReference type="ARBA" id="ARBA00022603"/>
    </source>
</evidence>
<dbReference type="InParanoid" id="A0A2V0P5I0"/>
<protein>
    <recommendedName>
        <fullName evidence="4">diphthine methyl ester synthase</fullName>
        <ecNumber evidence="4">2.1.1.314</ecNumber>
    </recommendedName>
</protein>
<dbReference type="Gene3D" id="3.40.1010.10">
    <property type="entry name" value="Cobalt-precorrin-4 Transmethylase, Domain 1"/>
    <property type="match status" value="1"/>
</dbReference>
<dbReference type="HAMAP" id="MF_01084">
    <property type="entry name" value="Diphthine_synth"/>
    <property type="match status" value="1"/>
</dbReference>
<dbReference type="Pfam" id="PF00590">
    <property type="entry name" value="TP_methylase"/>
    <property type="match status" value="1"/>
</dbReference>
<feature type="binding site" evidence="9">
    <location>
        <position position="222"/>
    </location>
    <ligand>
        <name>S-adenosyl-L-methionine</name>
        <dbReference type="ChEBI" id="CHEBI:59789"/>
    </ligand>
</feature>
<feature type="binding site" evidence="9">
    <location>
        <position position="85"/>
    </location>
    <ligand>
        <name>S-adenosyl-L-methionine</name>
        <dbReference type="ChEBI" id="CHEBI:59789"/>
    </ligand>
</feature>
<dbReference type="UniPathway" id="UPA00559"/>
<evidence type="ECO:0000259" key="11">
    <source>
        <dbReference type="Pfam" id="PF00590"/>
    </source>
</evidence>
<keyword evidence="6" id="KW-0808">Transferase</keyword>
<dbReference type="InterPro" id="IPR004551">
    <property type="entry name" value="Dphthn_synthase"/>
</dbReference>
<feature type="binding site" evidence="9">
    <location>
        <position position="88"/>
    </location>
    <ligand>
        <name>S-adenosyl-L-methionine</name>
        <dbReference type="ChEBI" id="CHEBI:59789"/>
    </ligand>
</feature>
<comment type="caution">
    <text evidence="12">The sequence shown here is derived from an EMBL/GenBank/DDBJ whole genome shotgun (WGS) entry which is preliminary data.</text>
</comment>
<dbReference type="Gene3D" id="3.30.950.10">
    <property type="entry name" value="Methyltransferase, Cobalt-precorrin-4 Transmethylase, Domain 2"/>
    <property type="match status" value="1"/>
</dbReference>
<feature type="compositionally biased region" description="Gly residues" evidence="10">
    <location>
        <begin position="293"/>
        <end position="302"/>
    </location>
</feature>
<dbReference type="PANTHER" id="PTHR10882">
    <property type="entry name" value="DIPHTHINE SYNTHASE"/>
    <property type="match status" value="1"/>
</dbReference>
<dbReference type="InterPro" id="IPR014777">
    <property type="entry name" value="4pyrrole_Mease_sub1"/>
</dbReference>
<dbReference type="GO" id="GO:0032259">
    <property type="term" value="P:methylation"/>
    <property type="evidence" value="ECO:0007669"/>
    <property type="project" value="UniProtKB-KW"/>
</dbReference>
<evidence type="ECO:0000256" key="9">
    <source>
        <dbReference type="PIRSR" id="PIRSR036432-1"/>
    </source>
</evidence>
<evidence type="ECO:0000313" key="13">
    <source>
        <dbReference type="Proteomes" id="UP000247498"/>
    </source>
</evidence>
<feature type="binding site" evidence="9">
    <location>
        <position position="10"/>
    </location>
    <ligand>
        <name>S-adenosyl-L-methionine</name>
        <dbReference type="ChEBI" id="CHEBI:59789"/>
    </ligand>
</feature>
<dbReference type="InterPro" id="IPR000878">
    <property type="entry name" value="4pyrrol_Mease"/>
</dbReference>
<dbReference type="InterPro" id="IPR035996">
    <property type="entry name" value="4pyrrol_Methylase_sf"/>
</dbReference>
<comment type="pathway">
    <text evidence="2">Protein modification; peptidyl-diphthamide biosynthesis.</text>
</comment>
<feature type="region of interest" description="Disordered" evidence="10">
    <location>
        <begin position="276"/>
        <end position="302"/>
    </location>
</feature>
<evidence type="ECO:0000256" key="1">
    <source>
        <dbReference type="ARBA" id="ARBA00004006"/>
    </source>
</evidence>
<dbReference type="SUPFAM" id="SSF53790">
    <property type="entry name" value="Tetrapyrrole methylase"/>
    <property type="match status" value="1"/>
</dbReference>
<keyword evidence="7 9" id="KW-0949">S-adenosyl-L-methionine</keyword>
<feature type="binding site" evidence="9">
    <location>
        <position position="164"/>
    </location>
    <ligand>
        <name>S-adenosyl-L-methionine</name>
        <dbReference type="ChEBI" id="CHEBI:59789"/>
    </ligand>
</feature>
<feature type="compositionally biased region" description="Gly residues" evidence="10">
    <location>
        <begin position="276"/>
        <end position="286"/>
    </location>
</feature>
<feature type="domain" description="Tetrapyrrole methylase" evidence="11">
    <location>
        <begin position="3"/>
        <end position="237"/>
    </location>
</feature>
<evidence type="ECO:0000256" key="2">
    <source>
        <dbReference type="ARBA" id="ARBA00005156"/>
    </source>
</evidence>
<dbReference type="InterPro" id="IPR014776">
    <property type="entry name" value="4pyrrole_Mease_sub2"/>
</dbReference>
<comment type="function">
    <text evidence="1">S-adenosyl-L-methionine-dependent methyltransferase that catalyzes four methylations of the modified target histidine residue in translation elongation factor 2 (EF-2), to form an intermediate called diphthine methyl ester. The four successive methylation reactions represent the second step of diphthamide biosynthesis.</text>
</comment>
<dbReference type="FunFam" id="3.40.1010.10:FF:000004">
    <property type="entry name" value="Putative diphthine synthase"/>
    <property type="match status" value="1"/>
</dbReference>
<proteinExistence type="inferred from homology"/>
<gene>
    <name evidence="12" type="ORF">Rsub_05849</name>
</gene>
<dbReference type="EC" id="2.1.1.314" evidence="4"/>
<dbReference type="Proteomes" id="UP000247498">
    <property type="component" value="Unassembled WGS sequence"/>
</dbReference>
<dbReference type="NCBIfam" id="TIGR00522">
    <property type="entry name" value="dph5"/>
    <property type="match status" value="1"/>
</dbReference>
<feature type="binding site" evidence="9">
    <location>
        <begin position="113"/>
        <end position="114"/>
    </location>
    <ligand>
        <name>S-adenosyl-L-methionine</name>
        <dbReference type="ChEBI" id="CHEBI:59789"/>
    </ligand>
</feature>
<dbReference type="FunFam" id="3.30.950.10:FF:000004">
    <property type="entry name" value="Diphthine synthase putative"/>
    <property type="match status" value="1"/>
</dbReference>
<evidence type="ECO:0000256" key="7">
    <source>
        <dbReference type="ARBA" id="ARBA00022691"/>
    </source>
</evidence>
<name>A0A2V0P5I0_9CHLO</name>
<evidence type="ECO:0000256" key="10">
    <source>
        <dbReference type="SAM" id="MobiDB-lite"/>
    </source>
</evidence>
<dbReference type="GO" id="GO:0017183">
    <property type="term" value="P:protein histidyl modification to diphthamide"/>
    <property type="evidence" value="ECO:0007669"/>
    <property type="project" value="UniProtKB-UniPathway"/>
</dbReference>
<dbReference type="PIRSF" id="PIRSF036432">
    <property type="entry name" value="Diphthine_synth"/>
    <property type="match status" value="1"/>
</dbReference>
<dbReference type="EMBL" id="BDRX01000038">
    <property type="protein sequence ID" value="GBF93120.1"/>
    <property type="molecule type" value="Genomic_DNA"/>
</dbReference>
<accession>A0A2V0P5I0</accession>
<evidence type="ECO:0000256" key="6">
    <source>
        <dbReference type="ARBA" id="ARBA00022679"/>
    </source>
</evidence>
<organism evidence="12 13">
    <name type="scientific">Raphidocelis subcapitata</name>
    <dbReference type="NCBI Taxonomy" id="307507"/>
    <lineage>
        <taxon>Eukaryota</taxon>
        <taxon>Viridiplantae</taxon>
        <taxon>Chlorophyta</taxon>
        <taxon>core chlorophytes</taxon>
        <taxon>Chlorophyceae</taxon>
        <taxon>CS clade</taxon>
        <taxon>Sphaeropleales</taxon>
        <taxon>Selenastraceae</taxon>
        <taxon>Raphidocelis</taxon>
    </lineage>
</organism>
<evidence type="ECO:0000256" key="8">
    <source>
        <dbReference type="ARBA" id="ARBA00048752"/>
    </source>
</evidence>